<dbReference type="InterPro" id="IPR013249">
    <property type="entry name" value="RNA_pol_sigma70_r4_t2"/>
</dbReference>
<keyword evidence="2" id="KW-0805">Transcription regulation</keyword>
<evidence type="ECO:0000313" key="8">
    <source>
        <dbReference type="EMBL" id="WEX90974.1"/>
    </source>
</evidence>
<evidence type="ECO:0000256" key="1">
    <source>
        <dbReference type="ARBA" id="ARBA00010641"/>
    </source>
</evidence>
<feature type="domain" description="RNA polymerase sigma-70 region 2" evidence="6">
    <location>
        <begin position="44"/>
        <end position="106"/>
    </location>
</feature>
<gene>
    <name evidence="8" type="ORF">PZN02_004562</name>
</gene>
<dbReference type="Gene3D" id="1.10.10.10">
    <property type="entry name" value="Winged helix-like DNA-binding domain superfamily/Winged helix DNA-binding domain"/>
    <property type="match status" value="1"/>
</dbReference>
<dbReference type="InterPro" id="IPR013325">
    <property type="entry name" value="RNA_pol_sigma_r2"/>
</dbReference>
<evidence type="ECO:0000259" key="6">
    <source>
        <dbReference type="Pfam" id="PF04542"/>
    </source>
</evidence>
<dbReference type="InterPro" id="IPR039425">
    <property type="entry name" value="RNA_pol_sigma-70-like"/>
</dbReference>
<keyword evidence="4" id="KW-0238">DNA-binding</keyword>
<dbReference type="SUPFAM" id="SSF88659">
    <property type="entry name" value="Sigma3 and sigma4 domains of RNA polymerase sigma factors"/>
    <property type="match status" value="1"/>
</dbReference>
<protein>
    <submittedName>
        <fullName evidence="8">Sigma-70 family RNA polymerase sigma factor</fullName>
    </submittedName>
</protein>
<keyword evidence="9" id="KW-1185">Reference proteome</keyword>
<sequence>MAEHISVGKSAAEGDRRLASLMRAAQDGDKAAYARLLNEIACMLRHVVQRRSPFLQPSDVEDIVQEVLIALHVGRATYDPARPFLPWLLGITRNRMADAARRHARRSAREVADEQALETFLDRDTNIPVNAYGDPEALRRAIRDLPEGQRHAVELLKLREMSLKEAAAVTGMTIGALKAAMHRALRTLRTVLSNEA</sequence>
<dbReference type="PANTHER" id="PTHR43133:SF58">
    <property type="entry name" value="ECF RNA POLYMERASE SIGMA FACTOR SIGD"/>
    <property type="match status" value="1"/>
</dbReference>
<proteinExistence type="inferred from homology"/>
<feature type="domain" description="RNA polymerase sigma factor 70 region 4 type 2" evidence="7">
    <location>
        <begin position="136"/>
        <end position="188"/>
    </location>
</feature>
<keyword evidence="3" id="KW-0731">Sigma factor</keyword>
<keyword evidence="5" id="KW-0804">Transcription</keyword>
<dbReference type="RefSeq" id="WP_280662936.1">
    <property type="nucleotide sequence ID" value="NZ_CP120374.1"/>
</dbReference>
<dbReference type="InterPro" id="IPR036388">
    <property type="entry name" value="WH-like_DNA-bd_sf"/>
</dbReference>
<dbReference type="Pfam" id="PF08281">
    <property type="entry name" value="Sigma70_r4_2"/>
    <property type="match status" value="1"/>
</dbReference>
<evidence type="ECO:0000256" key="4">
    <source>
        <dbReference type="ARBA" id="ARBA00023125"/>
    </source>
</evidence>
<dbReference type="EMBL" id="CP120374">
    <property type="protein sequence ID" value="WEX90974.1"/>
    <property type="molecule type" value="Genomic_DNA"/>
</dbReference>
<comment type="similarity">
    <text evidence="1">Belongs to the sigma-70 factor family. ECF subfamily.</text>
</comment>
<dbReference type="InterPro" id="IPR013324">
    <property type="entry name" value="RNA_pol_sigma_r3/r4-like"/>
</dbReference>
<dbReference type="Gene3D" id="1.10.1740.10">
    <property type="match status" value="1"/>
</dbReference>
<accession>A0ABY8DJA0</accession>
<dbReference type="NCBIfam" id="TIGR02937">
    <property type="entry name" value="sigma70-ECF"/>
    <property type="match status" value="1"/>
</dbReference>
<reference evidence="8 9" key="1">
    <citation type="submission" date="2023-03" db="EMBL/GenBank/DDBJ databases">
        <authorList>
            <person name="Kaur S."/>
            <person name="Espinosa-Saiz D."/>
            <person name="Velazquez E."/>
            <person name="Menendez E."/>
            <person name="diCenzo G.C."/>
        </authorList>
    </citation>
    <scope>NUCLEOTIDE SEQUENCE [LARGE SCALE GENOMIC DNA]</scope>
    <source>
        <strain evidence="8 9">LMG 24692</strain>
    </source>
</reference>
<evidence type="ECO:0000256" key="2">
    <source>
        <dbReference type="ARBA" id="ARBA00023015"/>
    </source>
</evidence>
<name>A0ABY8DJA0_9HYPH</name>
<dbReference type="SUPFAM" id="SSF88946">
    <property type="entry name" value="Sigma2 domain of RNA polymerase sigma factors"/>
    <property type="match status" value="1"/>
</dbReference>
<dbReference type="CDD" id="cd06171">
    <property type="entry name" value="Sigma70_r4"/>
    <property type="match status" value="1"/>
</dbReference>
<evidence type="ECO:0000259" key="7">
    <source>
        <dbReference type="Pfam" id="PF08281"/>
    </source>
</evidence>
<organism evidence="8 9">
    <name type="scientific">Sinorhizobium garamanticum</name>
    <dbReference type="NCBI Taxonomy" id="680247"/>
    <lineage>
        <taxon>Bacteria</taxon>
        <taxon>Pseudomonadati</taxon>
        <taxon>Pseudomonadota</taxon>
        <taxon>Alphaproteobacteria</taxon>
        <taxon>Hyphomicrobiales</taxon>
        <taxon>Rhizobiaceae</taxon>
        <taxon>Sinorhizobium/Ensifer group</taxon>
        <taxon>Sinorhizobium</taxon>
    </lineage>
</organism>
<dbReference type="Pfam" id="PF04542">
    <property type="entry name" value="Sigma70_r2"/>
    <property type="match status" value="1"/>
</dbReference>
<evidence type="ECO:0000256" key="5">
    <source>
        <dbReference type="ARBA" id="ARBA00023163"/>
    </source>
</evidence>
<dbReference type="Proteomes" id="UP001229355">
    <property type="component" value="Chromosome 2"/>
</dbReference>
<dbReference type="InterPro" id="IPR007627">
    <property type="entry name" value="RNA_pol_sigma70_r2"/>
</dbReference>
<evidence type="ECO:0000256" key="3">
    <source>
        <dbReference type="ARBA" id="ARBA00023082"/>
    </source>
</evidence>
<dbReference type="InterPro" id="IPR014284">
    <property type="entry name" value="RNA_pol_sigma-70_dom"/>
</dbReference>
<evidence type="ECO:0000313" key="9">
    <source>
        <dbReference type="Proteomes" id="UP001229355"/>
    </source>
</evidence>
<dbReference type="PANTHER" id="PTHR43133">
    <property type="entry name" value="RNA POLYMERASE ECF-TYPE SIGMA FACTO"/>
    <property type="match status" value="1"/>
</dbReference>